<keyword evidence="4 6" id="KW-0472">Membrane</keyword>
<feature type="transmembrane region" description="Helical" evidence="6">
    <location>
        <begin position="125"/>
        <end position="144"/>
    </location>
</feature>
<accession>A0A2V1DJG4</accession>
<dbReference type="InterPro" id="IPR049326">
    <property type="entry name" value="Rhodopsin_dom_fungi"/>
</dbReference>
<evidence type="ECO:0000313" key="8">
    <source>
        <dbReference type="EMBL" id="PVH97399.1"/>
    </source>
</evidence>
<dbReference type="AlphaFoldDB" id="A0A2V1DJG4"/>
<keyword evidence="2 6" id="KW-0812">Transmembrane</keyword>
<dbReference type="InterPro" id="IPR052337">
    <property type="entry name" value="SAT4-like"/>
</dbReference>
<comment type="subcellular location">
    <subcellularLocation>
        <location evidence="1">Membrane</location>
        <topology evidence="1">Multi-pass membrane protein</topology>
    </subcellularLocation>
</comment>
<organism evidence="8 9">
    <name type="scientific">Periconia macrospinosa</name>
    <dbReference type="NCBI Taxonomy" id="97972"/>
    <lineage>
        <taxon>Eukaryota</taxon>
        <taxon>Fungi</taxon>
        <taxon>Dikarya</taxon>
        <taxon>Ascomycota</taxon>
        <taxon>Pezizomycotina</taxon>
        <taxon>Dothideomycetes</taxon>
        <taxon>Pleosporomycetidae</taxon>
        <taxon>Pleosporales</taxon>
        <taxon>Massarineae</taxon>
        <taxon>Periconiaceae</taxon>
        <taxon>Periconia</taxon>
    </lineage>
</organism>
<feature type="transmembrane region" description="Helical" evidence="6">
    <location>
        <begin position="48"/>
        <end position="68"/>
    </location>
</feature>
<evidence type="ECO:0000256" key="5">
    <source>
        <dbReference type="ARBA" id="ARBA00038359"/>
    </source>
</evidence>
<gene>
    <name evidence="8" type="ORF">DM02DRAFT_533289</name>
</gene>
<feature type="transmembrane region" description="Helical" evidence="6">
    <location>
        <begin position="16"/>
        <end position="36"/>
    </location>
</feature>
<evidence type="ECO:0000256" key="3">
    <source>
        <dbReference type="ARBA" id="ARBA00022989"/>
    </source>
</evidence>
<evidence type="ECO:0000313" key="9">
    <source>
        <dbReference type="Proteomes" id="UP000244855"/>
    </source>
</evidence>
<dbReference type="OrthoDB" id="5278984at2759"/>
<dbReference type="Proteomes" id="UP000244855">
    <property type="component" value="Unassembled WGS sequence"/>
</dbReference>
<keyword evidence="3 6" id="KW-1133">Transmembrane helix</keyword>
<dbReference type="GO" id="GO:0016020">
    <property type="term" value="C:membrane"/>
    <property type="evidence" value="ECO:0007669"/>
    <property type="project" value="UniProtKB-SubCell"/>
</dbReference>
<reference evidence="8 9" key="1">
    <citation type="journal article" date="2018" name="Sci. Rep.">
        <title>Comparative genomics provides insights into the lifestyle and reveals functional heterogeneity of dark septate endophytic fungi.</title>
        <authorList>
            <person name="Knapp D.G."/>
            <person name="Nemeth J.B."/>
            <person name="Barry K."/>
            <person name="Hainaut M."/>
            <person name="Henrissat B."/>
            <person name="Johnson J."/>
            <person name="Kuo A."/>
            <person name="Lim J.H.P."/>
            <person name="Lipzen A."/>
            <person name="Nolan M."/>
            <person name="Ohm R.A."/>
            <person name="Tamas L."/>
            <person name="Grigoriev I.V."/>
            <person name="Spatafora J.W."/>
            <person name="Nagy L.G."/>
            <person name="Kovacs G.M."/>
        </authorList>
    </citation>
    <scope>NUCLEOTIDE SEQUENCE [LARGE SCALE GENOMIC DNA]</scope>
    <source>
        <strain evidence="8 9">DSE2036</strain>
    </source>
</reference>
<evidence type="ECO:0000256" key="2">
    <source>
        <dbReference type="ARBA" id="ARBA00022692"/>
    </source>
</evidence>
<dbReference type="PANTHER" id="PTHR33048:SF129">
    <property type="entry name" value="INTEGRAL MEMBRANE PROTEIN-RELATED"/>
    <property type="match status" value="1"/>
</dbReference>
<evidence type="ECO:0000256" key="6">
    <source>
        <dbReference type="SAM" id="Phobius"/>
    </source>
</evidence>
<evidence type="ECO:0000259" key="7">
    <source>
        <dbReference type="Pfam" id="PF20684"/>
    </source>
</evidence>
<proteinExistence type="inferred from homology"/>
<keyword evidence="9" id="KW-1185">Reference proteome</keyword>
<comment type="similarity">
    <text evidence="5">Belongs to the SAT4 family.</text>
</comment>
<evidence type="ECO:0000256" key="4">
    <source>
        <dbReference type="ARBA" id="ARBA00023136"/>
    </source>
</evidence>
<evidence type="ECO:0000256" key="1">
    <source>
        <dbReference type="ARBA" id="ARBA00004141"/>
    </source>
</evidence>
<feature type="transmembrane region" description="Helical" evidence="6">
    <location>
        <begin position="88"/>
        <end position="118"/>
    </location>
</feature>
<name>A0A2V1DJG4_9PLEO</name>
<sequence length="192" mass="21429">MAQPHLVNDSIAIDDLAIAMTFLGLSLIVFAIRIYTRVYPKYKLDASDYTISVAVPFIILAHSFYAAAVSQGLGRHTVFVPPANMKNILLYMFIIPLAWGFATAFARISVACMLLPLAISRAWKLALKAVIGVQILTIVMNLIFKFATCRPLRASWETVPDRKCWSDEVGLRNGISLICKCLCRSPSQKERY</sequence>
<dbReference type="EMBL" id="KZ805437">
    <property type="protein sequence ID" value="PVH97399.1"/>
    <property type="molecule type" value="Genomic_DNA"/>
</dbReference>
<protein>
    <recommendedName>
        <fullName evidence="7">Rhodopsin domain-containing protein</fullName>
    </recommendedName>
</protein>
<dbReference type="PANTHER" id="PTHR33048">
    <property type="entry name" value="PTH11-LIKE INTEGRAL MEMBRANE PROTEIN (AFU_ORTHOLOGUE AFUA_5G11245)"/>
    <property type="match status" value="1"/>
</dbReference>
<dbReference type="Pfam" id="PF20684">
    <property type="entry name" value="Fung_rhodopsin"/>
    <property type="match status" value="1"/>
</dbReference>
<feature type="domain" description="Rhodopsin" evidence="7">
    <location>
        <begin position="32"/>
        <end position="167"/>
    </location>
</feature>